<dbReference type="KEGG" id="rha:RHA1_ro08027"/>
<dbReference type="HOGENOM" id="CLU_1249111_0_0_11"/>
<gene>
    <name evidence="1" type="ordered locus">RHA1_ro08027</name>
</gene>
<organism evidence="1 2">
    <name type="scientific">Rhodococcus jostii (strain RHA1)</name>
    <dbReference type="NCBI Taxonomy" id="101510"/>
    <lineage>
        <taxon>Bacteria</taxon>
        <taxon>Bacillati</taxon>
        <taxon>Actinomycetota</taxon>
        <taxon>Actinomycetes</taxon>
        <taxon>Mycobacteriales</taxon>
        <taxon>Nocardiaceae</taxon>
        <taxon>Rhodococcus</taxon>
    </lineage>
</organism>
<dbReference type="Pfam" id="PF07592">
    <property type="entry name" value="DDE_Tnp_ISAZ013"/>
    <property type="match status" value="1"/>
</dbReference>
<proteinExistence type="predicted"/>
<evidence type="ECO:0000313" key="2">
    <source>
        <dbReference type="Proteomes" id="UP000008710"/>
    </source>
</evidence>
<geneLocation type="plasmid" evidence="1 2">
    <name>pRHL1</name>
</geneLocation>
<dbReference type="EMBL" id="CP000432">
    <property type="protein sequence ID" value="ABG99074.1"/>
    <property type="molecule type" value="Genomic_DNA"/>
</dbReference>
<sequence>MTNLRLLDAQWNKIEHRLFSQITVNWRGRPLTSHEVVVKTIASTRTRTGLRVDAELDTGDYPIGISIGRDELRALPIHPHAQCGTWNYTIEPTHADAAPVPGRDRERERATAVAMLADPRLTRMTSAELNELTARLAPAQAARAEQRRWHQRGGRRRNAPGAGGRRLLSDAAALLITIVYLRQLCSQRVLSELLGVNPNSIGEIIAETRMLLVEHGHHITPTTGLRFTTAASLSDFLP</sequence>
<dbReference type="InterPro" id="IPR011518">
    <property type="entry name" value="Transposase_36"/>
</dbReference>
<name>Q0S062_RHOJR</name>
<dbReference type="AlphaFoldDB" id="Q0S062"/>
<accession>Q0S062</accession>
<evidence type="ECO:0000313" key="1">
    <source>
        <dbReference type="EMBL" id="ABG99074.1"/>
    </source>
</evidence>
<dbReference type="Proteomes" id="UP000008710">
    <property type="component" value="Plasmid pRHL1"/>
</dbReference>
<reference evidence="2" key="1">
    <citation type="journal article" date="2006" name="Proc. Natl. Acad. Sci. U.S.A.">
        <title>The complete genome of Rhodococcus sp. RHA1 provides insights into a catabolic powerhouse.</title>
        <authorList>
            <person name="McLeod M.P."/>
            <person name="Warren R.L."/>
            <person name="Hsiao W.W.L."/>
            <person name="Araki N."/>
            <person name="Myhre M."/>
            <person name="Fernandes C."/>
            <person name="Miyazawa D."/>
            <person name="Wong W."/>
            <person name="Lillquist A.L."/>
            <person name="Wang D."/>
            <person name="Dosanjh M."/>
            <person name="Hara H."/>
            <person name="Petrescu A."/>
            <person name="Morin R.D."/>
            <person name="Yang G."/>
            <person name="Stott J.M."/>
            <person name="Schein J.E."/>
            <person name="Shin H."/>
            <person name="Smailus D."/>
            <person name="Siddiqui A.S."/>
            <person name="Marra M.A."/>
            <person name="Jones S.J.M."/>
            <person name="Holt R."/>
            <person name="Brinkman F.S.L."/>
            <person name="Miyauchi K."/>
            <person name="Fukuda M."/>
            <person name="Davies J.E."/>
            <person name="Mohn W.W."/>
            <person name="Eltis L.D."/>
        </authorList>
    </citation>
    <scope>NUCLEOTIDE SEQUENCE [LARGE SCALE GENOMIC DNA]</scope>
    <source>
        <strain evidence="2">RHA1</strain>
    </source>
</reference>
<keyword evidence="1" id="KW-0614">Plasmid</keyword>
<protein>
    <recommendedName>
        <fullName evidence="3">Helix-turn-helix of DDE superfamily endonuclease</fullName>
    </recommendedName>
</protein>
<evidence type="ECO:0008006" key="3">
    <source>
        <dbReference type="Google" id="ProtNLM"/>
    </source>
</evidence>